<reference evidence="1 2" key="1">
    <citation type="submission" date="2018-02" db="EMBL/GenBank/DDBJ databases">
        <title>Comparative genomes isolates from brazilian mangrove.</title>
        <authorList>
            <person name="Araujo J.E."/>
            <person name="Taketani R.G."/>
            <person name="Silva M.C.P."/>
            <person name="Loureco M.V."/>
            <person name="Andreote F.D."/>
        </authorList>
    </citation>
    <scope>NUCLEOTIDE SEQUENCE [LARGE SCALE GENOMIC DNA]</scope>
    <source>
        <strain evidence="1 2">NAP PRIS-MGV</strain>
    </source>
</reference>
<proteinExistence type="predicted"/>
<evidence type="ECO:0000313" key="2">
    <source>
        <dbReference type="Proteomes" id="UP000239388"/>
    </source>
</evidence>
<accession>A0A2S8G9R7</accession>
<comment type="caution">
    <text evidence="1">The sequence shown here is derived from an EMBL/GenBank/DDBJ whole genome shotgun (WGS) entry which is preliminary data.</text>
</comment>
<protein>
    <submittedName>
        <fullName evidence="1">Uncharacterized protein</fullName>
    </submittedName>
</protein>
<name>A0A2S8G9R7_9BACT</name>
<sequence>MDHDELQSACEKFVRLRRTVEELILAFEYAADTKSNVWDFAVSIQQLRRLGATETDLRWLIRKGIVVHGREVTVRGDNGREFRSTGNLTFSRRTCFVLTEAGRKNVNSEYDPFVQANVPKSNHCQPPGTVPNSCVPRWEADLRKLLFDQQLVKRFKWPAVNQEMVLCAFQEEGWPERIDDPLPPQAEQDPKRRLADTIKCLNRKQENHLIHFHGDGTGQGIVWERVDPSGSTSEIENNRF</sequence>
<organism evidence="1 2">
    <name type="scientific">Blastopirellula marina</name>
    <dbReference type="NCBI Taxonomy" id="124"/>
    <lineage>
        <taxon>Bacteria</taxon>
        <taxon>Pseudomonadati</taxon>
        <taxon>Planctomycetota</taxon>
        <taxon>Planctomycetia</taxon>
        <taxon>Pirellulales</taxon>
        <taxon>Pirellulaceae</taxon>
        <taxon>Blastopirellula</taxon>
    </lineage>
</organism>
<dbReference type="Proteomes" id="UP000239388">
    <property type="component" value="Unassembled WGS sequence"/>
</dbReference>
<dbReference type="AlphaFoldDB" id="A0A2S8G9R7"/>
<evidence type="ECO:0000313" key="1">
    <source>
        <dbReference type="EMBL" id="PQO41050.1"/>
    </source>
</evidence>
<gene>
    <name evidence="1" type="ORF">C5Y98_03545</name>
</gene>
<dbReference type="EMBL" id="PUIB01000006">
    <property type="protein sequence ID" value="PQO41050.1"/>
    <property type="molecule type" value="Genomic_DNA"/>
</dbReference>